<dbReference type="InterPro" id="IPR024079">
    <property type="entry name" value="MetalloPept_cat_dom_sf"/>
</dbReference>
<dbReference type="PANTHER" id="PTHR10127">
    <property type="entry name" value="DISCOIDIN, CUB, EGF, LAMININ , AND ZINC METALLOPROTEASE DOMAIN CONTAINING"/>
    <property type="match status" value="1"/>
</dbReference>
<evidence type="ECO:0000259" key="7">
    <source>
        <dbReference type="PROSITE" id="PS51864"/>
    </source>
</evidence>
<feature type="domain" description="Peptidase M12A" evidence="7">
    <location>
        <begin position="1"/>
        <end position="54"/>
    </location>
</feature>
<dbReference type="Proteomes" id="UP000054047">
    <property type="component" value="Unassembled WGS sequence"/>
</dbReference>
<accession>A0A0C2FMD5</accession>
<proteinExistence type="predicted"/>
<reference evidence="8 9" key="1">
    <citation type="submission" date="2013-12" db="EMBL/GenBank/DDBJ databases">
        <title>Draft genome of the parsitic nematode Ancylostoma duodenale.</title>
        <authorList>
            <person name="Mitreva M."/>
        </authorList>
    </citation>
    <scope>NUCLEOTIDE SEQUENCE [LARGE SCALE GENOMIC DNA]</scope>
    <source>
        <strain evidence="8 9">Zhejiang</strain>
    </source>
</reference>
<keyword evidence="2" id="KW-0479">Metal-binding</keyword>
<dbReference type="InterPro" id="IPR000742">
    <property type="entry name" value="EGF"/>
</dbReference>
<keyword evidence="5" id="KW-0482">Metalloprotease</keyword>
<evidence type="ECO:0000313" key="9">
    <source>
        <dbReference type="Proteomes" id="UP000054047"/>
    </source>
</evidence>
<evidence type="ECO:0000256" key="2">
    <source>
        <dbReference type="ARBA" id="ARBA00022723"/>
    </source>
</evidence>
<keyword evidence="9" id="KW-1185">Reference proteome</keyword>
<dbReference type="GO" id="GO:0006508">
    <property type="term" value="P:proteolysis"/>
    <property type="evidence" value="ECO:0007669"/>
    <property type="project" value="UniProtKB-KW"/>
</dbReference>
<gene>
    <name evidence="8" type="ORF">ANCDUO_23924</name>
</gene>
<dbReference type="EMBL" id="KN770341">
    <property type="protein sequence ID" value="KIH46026.1"/>
    <property type="molecule type" value="Genomic_DNA"/>
</dbReference>
<evidence type="ECO:0000256" key="1">
    <source>
        <dbReference type="ARBA" id="ARBA00022670"/>
    </source>
</evidence>
<dbReference type="GO" id="GO:0046872">
    <property type="term" value="F:metal ion binding"/>
    <property type="evidence" value="ECO:0007669"/>
    <property type="project" value="UniProtKB-KW"/>
</dbReference>
<keyword evidence="3" id="KW-0378">Hydrolase</keyword>
<sequence>MDCPMTMEALCISNNSSIKDAKITPKDEKYKTTMGSPLISFIDLLMINKHYNCTDKCDADSSAQCENGGFPHPRDCNKCICPGGYGGSLCNELPKDCVQGKEVNATKEWKDLEPYVSKMSTDGSYATCTYWITVPGRQF</sequence>
<keyword evidence="1" id="KW-0645">Protease</keyword>
<dbReference type="GO" id="GO:0004222">
    <property type="term" value="F:metalloendopeptidase activity"/>
    <property type="evidence" value="ECO:0007669"/>
    <property type="project" value="InterPro"/>
</dbReference>
<dbReference type="PANTHER" id="PTHR10127:SF780">
    <property type="entry name" value="METALLOENDOPEPTIDASE"/>
    <property type="match status" value="1"/>
</dbReference>
<keyword evidence="4" id="KW-0862">Zinc</keyword>
<evidence type="ECO:0000256" key="6">
    <source>
        <dbReference type="PROSITE-ProRule" id="PRU01211"/>
    </source>
</evidence>
<comment type="caution">
    <text evidence="6">Lacks conserved residue(s) required for the propagation of feature annotation.</text>
</comment>
<dbReference type="PROSITE" id="PS01186">
    <property type="entry name" value="EGF_2"/>
    <property type="match status" value="1"/>
</dbReference>
<evidence type="ECO:0000256" key="3">
    <source>
        <dbReference type="ARBA" id="ARBA00022801"/>
    </source>
</evidence>
<dbReference type="Gene3D" id="3.40.390.10">
    <property type="entry name" value="Collagenase (Catalytic Domain)"/>
    <property type="match status" value="1"/>
</dbReference>
<dbReference type="InterPro" id="IPR001506">
    <property type="entry name" value="Peptidase_M12A"/>
</dbReference>
<evidence type="ECO:0000313" key="8">
    <source>
        <dbReference type="EMBL" id="KIH46026.1"/>
    </source>
</evidence>
<evidence type="ECO:0000256" key="5">
    <source>
        <dbReference type="ARBA" id="ARBA00023049"/>
    </source>
</evidence>
<organism evidence="8 9">
    <name type="scientific">Ancylostoma duodenale</name>
    <dbReference type="NCBI Taxonomy" id="51022"/>
    <lineage>
        <taxon>Eukaryota</taxon>
        <taxon>Metazoa</taxon>
        <taxon>Ecdysozoa</taxon>
        <taxon>Nematoda</taxon>
        <taxon>Chromadorea</taxon>
        <taxon>Rhabditida</taxon>
        <taxon>Rhabditina</taxon>
        <taxon>Rhabditomorpha</taxon>
        <taxon>Strongyloidea</taxon>
        <taxon>Ancylostomatidae</taxon>
        <taxon>Ancylostomatinae</taxon>
        <taxon>Ancylostoma</taxon>
    </lineage>
</organism>
<dbReference type="AlphaFoldDB" id="A0A0C2FMD5"/>
<protein>
    <recommendedName>
        <fullName evidence="7">Peptidase M12A domain-containing protein</fullName>
    </recommendedName>
</protein>
<dbReference type="PROSITE" id="PS51864">
    <property type="entry name" value="ASTACIN"/>
    <property type="match status" value="1"/>
</dbReference>
<dbReference type="OrthoDB" id="5819035at2759"/>
<evidence type="ECO:0000256" key="4">
    <source>
        <dbReference type="ARBA" id="ARBA00022833"/>
    </source>
</evidence>
<name>A0A0C2FMD5_9BILA</name>